<evidence type="ECO:0000313" key="2">
    <source>
        <dbReference type="Proteomes" id="UP000215335"/>
    </source>
</evidence>
<sequence>MKKLCWGAPAVTERKAEVQCSPVRELNRDGRDRKYPADQISKRKLPDDKICRISRHRNRSAWLDNRPKDDKVKAIRST</sequence>
<dbReference type="AlphaFoldDB" id="A0A232F5X6"/>
<protein>
    <submittedName>
        <fullName evidence="1">Uncharacterized protein</fullName>
    </submittedName>
</protein>
<keyword evidence="2" id="KW-1185">Reference proteome</keyword>
<organism evidence="1 2">
    <name type="scientific">Trichomalopsis sarcophagae</name>
    <dbReference type="NCBI Taxonomy" id="543379"/>
    <lineage>
        <taxon>Eukaryota</taxon>
        <taxon>Metazoa</taxon>
        <taxon>Ecdysozoa</taxon>
        <taxon>Arthropoda</taxon>
        <taxon>Hexapoda</taxon>
        <taxon>Insecta</taxon>
        <taxon>Pterygota</taxon>
        <taxon>Neoptera</taxon>
        <taxon>Endopterygota</taxon>
        <taxon>Hymenoptera</taxon>
        <taxon>Apocrita</taxon>
        <taxon>Proctotrupomorpha</taxon>
        <taxon>Chalcidoidea</taxon>
        <taxon>Pteromalidae</taxon>
        <taxon>Pteromalinae</taxon>
        <taxon>Trichomalopsis</taxon>
    </lineage>
</organism>
<name>A0A232F5X6_9HYME</name>
<comment type="caution">
    <text evidence="1">The sequence shown here is derived from an EMBL/GenBank/DDBJ whole genome shotgun (WGS) entry which is preliminary data.</text>
</comment>
<dbReference type="Proteomes" id="UP000215335">
    <property type="component" value="Unassembled WGS sequence"/>
</dbReference>
<gene>
    <name evidence="1" type="ORF">TSAR_000453</name>
</gene>
<reference evidence="1 2" key="1">
    <citation type="journal article" date="2017" name="Curr. Biol.">
        <title>The Evolution of Venom by Co-option of Single-Copy Genes.</title>
        <authorList>
            <person name="Martinson E.O."/>
            <person name="Mrinalini"/>
            <person name="Kelkar Y.D."/>
            <person name="Chang C.H."/>
            <person name="Werren J.H."/>
        </authorList>
    </citation>
    <scope>NUCLEOTIDE SEQUENCE [LARGE SCALE GENOMIC DNA]</scope>
    <source>
        <strain evidence="1 2">Alberta</strain>
        <tissue evidence="1">Whole body</tissue>
    </source>
</reference>
<dbReference type="EMBL" id="NNAY01000890">
    <property type="protein sequence ID" value="OXU26045.1"/>
    <property type="molecule type" value="Genomic_DNA"/>
</dbReference>
<accession>A0A232F5X6</accession>
<evidence type="ECO:0000313" key="1">
    <source>
        <dbReference type="EMBL" id="OXU26045.1"/>
    </source>
</evidence>
<proteinExistence type="predicted"/>